<feature type="transmembrane region" description="Helical" evidence="1">
    <location>
        <begin position="305"/>
        <end position="323"/>
    </location>
</feature>
<protein>
    <submittedName>
        <fullName evidence="3">Succinoglycan biosynthesis protein exoa</fullName>
    </submittedName>
</protein>
<dbReference type="RefSeq" id="WP_205745420.1">
    <property type="nucleotide sequence ID" value="NZ_BMHA01000005.1"/>
</dbReference>
<name>A0A8J3A7Y9_9ACTN</name>
<dbReference type="InterPro" id="IPR050834">
    <property type="entry name" value="Glycosyltransf_2"/>
</dbReference>
<dbReference type="EMBL" id="BMHA01000005">
    <property type="protein sequence ID" value="GGI05993.1"/>
    <property type="molecule type" value="Genomic_DNA"/>
</dbReference>
<keyword evidence="1" id="KW-0472">Membrane</keyword>
<keyword evidence="1" id="KW-1133">Transmembrane helix</keyword>
<dbReference type="Pfam" id="PF00535">
    <property type="entry name" value="Glycos_transf_2"/>
    <property type="match status" value="1"/>
</dbReference>
<organism evidence="3 4">
    <name type="scientific">Egicoccus halophilus</name>
    <dbReference type="NCBI Taxonomy" id="1670830"/>
    <lineage>
        <taxon>Bacteria</taxon>
        <taxon>Bacillati</taxon>
        <taxon>Actinomycetota</taxon>
        <taxon>Nitriliruptoria</taxon>
        <taxon>Egicoccales</taxon>
        <taxon>Egicoccaceae</taxon>
        <taxon>Egicoccus</taxon>
    </lineage>
</organism>
<keyword evidence="1" id="KW-0812">Transmembrane</keyword>
<feature type="transmembrane region" description="Helical" evidence="1">
    <location>
        <begin position="277"/>
        <end position="299"/>
    </location>
</feature>
<evidence type="ECO:0000259" key="2">
    <source>
        <dbReference type="Pfam" id="PF00535"/>
    </source>
</evidence>
<dbReference type="PANTHER" id="PTHR43685:SF3">
    <property type="entry name" value="SLR2126 PROTEIN"/>
    <property type="match status" value="1"/>
</dbReference>
<dbReference type="Gene3D" id="3.90.550.10">
    <property type="entry name" value="Spore Coat Polysaccharide Biosynthesis Protein SpsA, Chain A"/>
    <property type="match status" value="1"/>
</dbReference>
<dbReference type="InterPro" id="IPR029044">
    <property type="entry name" value="Nucleotide-diphossugar_trans"/>
</dbReference>
<dbReference type="PANTHER" id="PTHR43685">
    <property type="entry name" value="GLYCOSYLTRANSFERASE"/>
    <property type="match status" value="1"/>
</dbReference>
<dbReference type="CDD" id="cd02525">
    <property type="entry name" value="Succinoglycan_BP_ExoA"/>
    <property type="match status" value="1"/>
</dbReference>
<gene>
    <name evidence="3" type="ORF">GCM10011354_16880</name>
</gene>
<dbReference type="SUPFAM" id="SSF53448">
    <property type="entry name" value="Nucleotide-diphospho-sugar transferases"/>
    <property type="match status" value="1"/>
</dbReference>
<sequence>MSASDGVLDPLPAGAGVSVVVPALHAQAAVGRAVRSALAQDLVDEVVVAAGDPDTARAVTVAADGDPRVRVVDNPSGRTPDALNAAIDASNGEVVVRLDAHAVLPPGYVARAVETLRRTGAANVGGKQVPVAERGFARAVAVAMASPAGAGGATYRVGGAEGPVDTVYLGVFRRSALTAVGGYDPRFTRNQDAELNVRLAAAGYTVWFDPRLAVDYTPRDSVRGLAAQYLQYGRWRRLTARTHRNSLGPRQLAAPLLVVGLGTAFVLSALSAFWPLFGLAVATYVAALVVAAAPAVPALRLLPEVVVALGTMHVSWGIGFLLGPPRMSHVDR</sequence>
<accession>A0A8J3A7Y9</accession>
<evidence type="ECO:0000313" key="4">
    <source>
        <dbReference type="Proteomes" id="UP000650511"/>
    </source>
</evidence>
<reference evidence="3" key="2">
    <citation type="submission" date="2020-09" db="EMBL/GenBank/DDBJ databases">
        <authorList>
            <person name="Sun Q."/>
            <person name="Zhou Y."/>
        </authorList>
    </citation>
    <scope>NUCLEOTIDE SEQUENCE</scope>
    <source>
        <strain evidence="3">CGMCC 1.14988</strain>
    </source>
</reference>
<feature type="transmembrane region" description="Helical" evidence="1">
    <location>
        <begin position="252"/>
        <end position="270"/>
    </location>
</feature>
<dbReference type="Proteomes" id="UP000650511">
    <property type="component" value="Unassembled WGS sequence"/>
</dbReference>
<evidence type="ECO:0000313" key="3">
    <source>
        <dbReference type="EMBL" id="GGI05993.1"/>
    </source>
</evidence>
<evidence type="ECO:0000256" key="1">
    <source>
        <dbReference type="SAM" id="Phobius"/>
    </source>
</evidence>
<dbReference type="InterPro" id="IPR001173">
    <property type="entry name" value="Glyco_trans_2-like"/>
</dbReference>
<reference evidence="3" key="1">
    <citation type="journal article" date="2014" name="Int. J. Syst. Evol. Microbiol.">
        <title>Complete genome sequence of Corynebacterium casei LMG S-19264T (=DSM 44701T), isolated from a smear-ripened cheese.</title>
        <authorList>
            <consortium name="US DOE Joint Genome Institute (JGI-PGF)"/>
            <person name="Walter F."/>
            <person name="Albersmeier A."/>
            <person name="Kalinowski J."/>
            <person name="Ruckert C."/>
        </authorList>
    </citation>
    <scope>NUCLEOTIDE SEQUENCE</scope>
    <source>
        <strain evidence="3">CGMCC 1.14988</strain>
    </source>
</reference>
<dbReference type="AlphaFoldDB" id="A0A8J3A7Y9"/>
<proteinExistence type="predicted"/>
<comment type="caution">
    <text evidence="3">The sequence shown here is derived from an EMBL/GenBank/DDBJ whole genome shotgun (WGS) entry which is preliminary data.</text>
</comment>
<keyword evidence="4" id="KW-1185">Reference proteome</keyword>
<feature type="domain" description="Glycosyltransferase 2-like" evidence="2">
    <location>
        <begin position="18"/>
        <end position="177"/>
    </location>
</feature>